<dbReference type="Proteomes" id="UP000460221">
    <property type="component" value="Unassembled WGS sequence"/>
</dbReference>
<dbReference type="EMBL" id="WLYK01000008">
    <property type="protein sequence ID" value="MTD15930.1"/>
    <property type="molecule type" value="Genomic_DNA"/>
</dbReference>
<proteinExistence type="predicted"/>
<gene>
    <name evidence="2" type="ORF">GIS00_18505</name>
</gene>
<protein>
    <submittedName>
        <fullName evidence="2">Uncharacterized protein</fullName>
    </submittedName>
</protein>
<feature type="region of interest" description="Disordered" evidence="1">
    <location>
        <begin position="30"/>
        <end position="53"/>
    </location>
</feature>
<evidence type="ECO:0000256" key="1">
    <source>
        <dbReference type="SAM" id="MobiDB-lite"/>
    </source>
</evidence>
<feature type="compositionally biased region" description="Pro residues" evidence="1">
    <location>
        <begin position="38"/>
        <end position="53"/>
    </location>
</feature>
<name>A0A7K1FPB7_9ACTN</name>
<accession>A0A7K1FPB7</accession>
<dbReference type="RefSeq" id="WP_154769930.1">
    <property type="nucleotide sequence ID" value="NZ_WLYK01000008.1"/>
</dbReference>
<comment type="caution">
    <text evidence="2">The sequence shown here is derived from an EMBL/GenBank/DDBJ whole genome shotgun (WGS) entry which is preliminary data.</text>
</comment>
<evidence type="ECO:0000313" key="3">
    <source>
        <dbReference type="Proteomes" id="UP000460221"/>
    </source>
</evidence>
<keyword evidence="3" id="KW-1185">Reference proteome</keyword>
<dbReference type="AlphaFoldDB" id="A0A7K1FPB7"/>
<sequence length="282" mass="28869">MNRSRSTAWSRLTALAIGVVAVLSVTGVASGTGESPAGGPPSPSALAAAPPPASRQPVAEASYVAITPCRIVDTRLGTGTGGTPFASTNVRTYYVGGTTGFAPQGGKTGGCGIPVGATSIAAVVTAVDPSAPGYVRAWPNGIAEPNASLLNYATASNGTGGNVAINASSAYALKIRNYGGPTDIVIDVNGYYVKPMAGMISDAGTPYSGSSRITAGVRVSQGVYDVTFDREVQYCSAVASVYYENYYVITDTYFGSSNKVRVKVYDAAANLQDAYFYITVNC</sequence>
<reference evidence="2 3" key="1">
    <citation type="submission" date="2019-11" db="EMBL/GenBank/DDBJ databases">
        <authorList>
            <person name="Jiang L.-Q."/>
        </authorList>
    </citation>
    <scope>NUCLEOTIDE SEQUENCE [LARGE SCALE GENOMIC DNA]</scope>
    <source>
        <strain evidence="2 3">YIM 132087</strain>
    </source>
</reference>
<organism evidence="2 3">
    <name type="scientific">Nakamurella alba</name>
    <dbReference type="NCBI Taxonomy" id="2665158"/>
    <lineage>
        <taxon>Bacteria</taxon>
        <taxon>Bacillati</taxon>
        <taxon>Actinomycetota</taxon>
        <taxon>Actinomycetes</taxon>
        <taxon>Nakamurellales</taxon>
        <taxon>Nakamurellaceae</taxon>
        <taxon>Nakamurella</taxon>
    </lineage>
</organism>
<evidence type="ECO:0000313" key="2">
    <source>
        <dbReference type="EMBL" id="MTD15930.1"/>
    </source>
</evidence>